<organism evidence="5 6">
    <name type="scientific">Phaseolus angularis</name>
    <name type="common">Azuki bean</name>
    <name type="synonym">Vigna angularis</name>
    <dbReference type="NCBI Taxonomy" id="3914"/>
    <lineage>
        <taxon>Eukaryota</taxon>
        <taxon>Viridiplantae</taxon>
        <taxon>Streptophyta</taxon>
        <taxon>Embryophyta</taxon>
        <taxon>Tracheophyta</taxon>
        <taxon>Spermatophyta</taxon>
        <taxon>Magnoliopsida</taxon>
        <taxon>eudicotyledons</taxon>
        <taxon>Gunneridae</taxon>
        <taxon>Pentapetalae</taxon>
        <taxon>rosids</taxon>
        <taxon>fabids</taxon>
        <taxon>Fabales</taxon>
        <taxon>Fabaceae</taxon>
        <taxon>Papilionoideae</taxon>
        <taxon>50 kb inversion clade</taxon>
        <taxon>NPAAA clade</taxon>
        <taxon>indigoferoid/millettioid clade</taxon>
        <taxon>Phaseoleae</taxon>
        <taxon>Vigna</taxon>
    </lineage>
</organism>
<dbReference type="KEGG" id="var:108341677"/>
<reference evidence="4 7" key="3">
    <citation type="submission" date="2020-05" db="EMBL/GenBank/DDBJ databases">
        <title>Vigna angularis (adzuki bean) Var. LongXiaoDou No. 4 denovo assembly.</title>
        <authorList>
            <person name="Xiang H."/>
        </authorList>
    </citation>
    <scope>NUCLEOTIDE SEQUENCE [LARGE SCALE GENOMIC DNA]</scope>
    <source>
        <tissue evidence="4">Leaf</tissue>
    </source>
</reference>
<name>A0A0L9VFB1_PHAAN</name>
<proteinExistence type="inferred from homology"/>
<evidence type="ECO:0000256" key="3">
    <source>
        <dbReference type="SAM" id="SignalP"/>
    </source>
</evidence>
<reference evidence="5" key="2">
    <citation type="submission" date="2015-02" db="EMBL/GenBank/DDBJ databases">
        <authorList>
            <person name="Chooi Y.-H."/>
        </authorList>
    </citation>
    <scope>NUCLEOTIDE SEQUENCE</scope>
    <source>
        <tissue evidence="5">Seedling</tissue>
    </source>
</reference>
<dbReference type="GO" id="GO:0005615">
    <property type="term" value="C:extracellular space"/>
    <property type="evidence" value="ECO:0007669"/>
    <property type="project" value="InterPro"/>
</dbReference>
<protein>
    <submittedName>
        <fullName evidence="4">Olee1-like protein</fullName>
    </submittedName>
</protein>
<sequence>MAKSSIIIFASVLCLLSFLNSVCASDRFFVEGTVYCDTCRLQFLTRMSEFMEGATVRVMCSQVDNANNVTFNKETTTNALGAYKMEVDGEHEEDICEVTLVKSPRSYCDEIDREAHLLQAARISITKNNGIVSNIRQANPLGFLIKRPLPGCSELIKELGINEDGSPIPN</sequence>
<evidence type="ECO:0000256" key="2">
    <source>
        <dbReference type="ARBA" id="ARBA00023157"/>
    </source>
</evidence>
<dbReference type="PANTHER" id="PTHR31614">
    <property type="entry name" value="PROTEIN DOWNSTREAM OF FLC-RELATED"/>
    <property type="match status" value="1"/>
</dbReference>
<feature type="chain" id="PRO_5035993351" evidence="3">
    <location>
        <begin position="25"/>
        <end position="170"/>
    </location>
</feature>
<evidence type="ECO:0000256" key="1">
    <source>
        <dbReference type="ARBA" id="ARBA00010049"/>
    </source>
</evidence>
<evidence type="ECO:0000313" key="4">
    <source>
        <dbReference type="EMBL" id="KAG2395977.1"/>
    </source>
</evidence>
<feature type="signal peptide" evidence="3">
    <location>
        <begin position="1"/>
        <end position="24"/>
    </location>
</feature>
<dbReference type="PANTHER" id="PTHR31614:SF2">
    <property type="entry name" value="F28N24.16 PROTEIN"/>
    <property type="match status" value="1"/>
</dbReference>
<dbReference type="OrthoDB" id="1888725at2759"/>
<dbReference type="AlphaFoldDB" id="A0A0L9VFB1"/>
<dbReference type="Gramene" id="KOM53688">
    <property type="protein sequence ID" value="KOM53688"/>
    <property type="gene ID" value="LR48_Vigan09g234700"/>
</dbReference>
<gene>
    <name evidence="4" type="ORF">HKW66_Vig0066470</name>
    <name evidence="5" type="ORF">LR48_Vigan09g234700</name>
</gene>
<dbReference type="Proteomes" id="UP000743370">
    <property type="component" value="Unassembled WGS sequence"/>
</dbReference>
<dbReference type="Pfam" id="PF01190">
    <property type="entry name" value="Pollen_Ole_e_1"/>
    <property type="match status" value="1"/>
</dbReference>
<dbReference type="Proteomes" id="UP000053144">
    <property type="component" value="Chromosome 9"/>
</dbReference>
<evidence type="ECO:0000313" key="6">
    <source>
        <dbReference type="Proteomes" id="UP000053144"/>
    </source>
</evidence>
<comment type="similarity">
    <text evidence="1">Belongs to the Ole e I family.</text>
</comment>
<accession>A0A0L9VFB1</accession>
<dbReference type="InterPro" id="IPR006041">
    <property type="entry name" value="Pollen_Ole_e1_allergen"/>
</dbReference>
<keyword evidence="3" id="KW-0732">Signal</keyword>
<keyword evidence="2" id="KW-1015">Disulfide bond</keyword>
<dbReference type="EMBL" id="JABFOF010000006">
    <property type="protein sequence ID" value="KAG2395977.1"/>
    <property type="molecule type" value="Genomic_DNA"/>
</dbReference>
<dbReference type="EMBL" id="CM003379">
    <property type="protein sequence ID" value="KOM53688.1"/>
    <property type="molecule type" value="Genomic_DNA"/>
</dbReference>
<dbReference type="PROSITE" id="PS00925">
    <property type="entry name" value="OLEEI"/>
    <property type="match status" value="1"/>
</dbReference>
<reference evidence="6" key="1">
    <citation type="journal article" date="2015" name="Proc. Natl. Acad. Sci. U.S.A.">
        <title>Genome sequencing of adzuki bean (Vigna angularis) provides insight into high starch and low fat accumulation and domestication.</title>
        <authorList>
            <person name="Yang K."/>
            <person name="Tian Z."/>
            <person name="Chen C."/>
            <person name="Luo L."/>
            <person name="Zhao B."/>
            <person name="Wang Z."/>
            <person name="Yu L."/>
            <person name="Li Y."/>
            <person name="Sun Y."/>
            <person name="Li W."/>
            <person name="Chen Y."/>
            <person name="Li Y."/>
            <person name="Zhang Y."/>
            <person name="Ai D."/>
            <person name="Zhao J."/>
            <person name="Shang C."/>
            <person name="Ma Y."/>
            <person name="Wu B."/>
            <person name="Wang M."/>
            <person name="Gao L."/>
            <person name="Sun D."/>
            <person name="Zhang P."/>
            <person name="Guo F."/>
            <person name="Wang W."/>
            <person name="Li Y."/>
            <person name="Wang J."/>
            <person name="Varshney R.K."/>
            <person name="Wang J."/>
            <person name="Ling H.Q."/>
            <person name="Wan P."/>
        </authorList>
    </citation>
    <scope>NUCLEOTIDE SEQUENCE</scope>
    <source>
        <strain evidence="6">cv. Jingnong 6</strain>
    </source>
</reference>
<evidence type="ECO:0000313" key="5">
    <source>
        <dbReference type="EMBL" id="KOM53688.1"/>
    </source>
</evidence>
<dbReference type="OMA" id="VRVECKE"/>
<dbReference type="InterPro" id="IPR006040">
    <property type="entry name" value="Allergen_Ole_e_I_CS"/>
</dbReference>
<evidence type="ECO:0000313" key="7">
    <source>
        <dbReference type="Proteomes" id="UP000743370"/>
    </source>
</evidence>